<feature type="domain" description="Carrier" evidence="7">
    <location>
        <begin position="7150"/>
        <end position="7226"/>
    </location>
</feature>
<dbReference type="InterPro" id="IPR001242">
    <property type="entry name" value="Condensation_dom"/>
</dbReference>
<dbReference type="InterPro" id="IPR042099">
    <property type="entry name" value="ANL_N_sf"/>
</dbReference>
<dbReference type="FunFam" id="3.30.559.10:FF:000016">
    <property type="entry name" value="Nonribosomal peptide synthase Pes1"/>
    <property type="match status" value="3"/>
</dbReference>
<dbReference type="PROSITE" id="PS50075">
    <property type="entry name" value="CARRIER"/>
    <property type="match status" value="7"/>
</dbReference>
<reference evidence="9" key="1">
    <citation type="journal article" date="2015" name="Genome Announc.">
        <title>Genome sequence of the AIDS-associated pathogen Penicillium marneffei (ATCC18224) and its near taxonomic relative Talaromyces stipitatus (ATCC10500).</title>
        <authorList>
            <person name="Nierman W.C."/>
            <person name="Fedorova-Abrams N.D."/>
            <person name="Andrianopoulos A."/>
        </authorList>
    </citation>
    <scope>NUCLEOTIDE SEQUENCE [LARGE SCALE GENOMIC DNA]</scope>
    <source>
        <strain evidence="9">ATCC 18224 / CBS 334.59 / QM 7333</strain>
    </source>
</reference>
<protein>
    <submittedName>
        <fullName evidence="8">Nonribosomal peptide synthase, putative</fullName>
    </submittedName>
</protein>
<dbReference type="FunFam" id="3.30.559.30:FF:000002">
    <property type="entry name" value="Nonribosomal peptide synthase Pes1"/>
    <property type="match status" value="3"/>
</dbReference>
<feature type="domain" description="Carrier" evidence="7">
    <location>
        <begin position="7747"/>
        <end position="7831"/>
    </location>
</feature>
<evidence type="ECO:0000313" key="9">
    <source>
        <dbReference type="Proteomes" id="UP000001294"/>
    </source>
</evidence>
<feature type="domain" description="Carrier" evidence="7">
    <location>
        <begin position="2340"/>
        <end position="2416"/>
    </location>
</feature>
<dbReference type="FunFam" id="3.30.559.30:FF:000005">
    <property type="entry name" value="Nonribosomal peptide synthase Pes1"/>
    <property type="match status" value="3"/>
</dbReference>
<keyword evidence="2" id="KW-0597">Phosphoprotein</keyword>
<dbReference type="Pfam" id="PF00550">
    <property type="entry name" value="PP-binding"/>
    <property type="match status" value="7"/>
</dbReference>
<dbReference type="PROSITE" id="PS00455">
    <property type="entry name" value="AMP_BINDING"/>
    <property type="match status" value="4"/>
</dbReference>
<proteinExistence type="inferred from homology"/>
<keyword evidence="1" id="KW-0596">Phosphopantetheine</keyword>
<dbReference type="InterPro" id="IPR010071">
    <property type="entry name" value="AA_adenyl_dom"/>
</dbReference>
<gene>
    <name evidence="8" type="ORF">PMAA_059970</name>
</gene>
<feature type="compositionally biased region" description="Polar residues" evidence="6">
    <location>
        <begin position="7717"/>
        <end position="7732"/>
    </location>
</feature>
<keyword evidence="9" id="KW-1185">Reference proteome</keyword>
<dbReference type="FunFam" id="3.30.300.30:FF:000015">
    <property type="entry name" value="Nonribosomal peptide synthase SidD"/>
    <property type="match status" value="5"/>
</dbReference>
<dbReference type="FunFam" id="3.40.50.12780:FF:000014">
    <property type="entry name" value="Nonribosomal peptide synthetase 1"/>
    <property type="match status" value="5"/>
</dbReference>
<dbReference type="GO" id="GO:0019748">
    <property type="term" value="P:secondary metabolic process"/>
    <property type="evidence" value="ECO:0007669"/>
    <property type="project" value="UniProtKB-ARBA"/>
</dbReference>
<evidence type="ECO:0000256" key="4">
    <source>
        <dbReference type="ARBA" id="ARBA00022737"/>
    </source>
</evidence>
<dbReference type="InterPro" id="IPR023213">
    <property type="entry name" value="CAT-like_dom_sf"/>
</dbReference>
<sequence length="7901" mass="879177">MTSQNQNTDELASLACYLPSIRNATAPTKSKRRMCSRINCDAQKVKNIFKDDEIGAKNLLQAAWAMVLYHYTGMEEVCFGYDEFDMAVSARRPGPSAVKFRVDPGAQLCGVLKGKEGKYGNSLRKQADEGNAKSQLHYNTAVMFQIRNSSDNAFSPTALASQQAAMSLPEKCKFRILAKYTNGAFSVFLEYKHPDVSANFASIVSETFSRMLHGLLEESPCTVQDLSKITDSDMRQIMKWNAVRPEIVERCIHSVIEDQVQLNPEKEAVCAWDGSLTYFELNQQASVLARHLLTLGVRAERRVALCFDKSKWNVVAMLAILKAGGAFVPLDPSHPIARIESLVKEVEVNIIICSTGYSSRLVSAAEHVLCIDAEHMERLEAENIASKHDDLATSTNSTNAAYVLFTSGSTGKPKATVIEHQAFCSGAHAHGPVLLIESDSRVLQFAAHTFDASLVESLTPLMRGACVCIPSEESRLNGIVSAINELRVNHGFLTPSFVRFLTPADVPNITRLVLAGEALTQANIKTWSSIKLINGYGPTESSVAAVINANITEETASHDIGFPVGVRCWVVDPEDHDVLLPVGCTGELLLEGPSLARCYLNNPEKTAQSFIFNPSWSQETGINIGQCRFYKTGDLVRYNSEAGSFDFVGRKDTQVKYHGQRIELGEIESNLIKHPTLKHGLVLLPKAGPAAQKLVAIMSFSEDSIGDLPANPSPLKVLDIPNRQGYISAIREAMATILPTYMIPSIWLCIEAFPVLTSHKLDRKTVSHWVDTLPEEILETFRPASNERSDTLDSDITETEASLRQLWSDVLNIPLSKTSLHHSFLSLGGDSITAMTCMNRCKQRGIGLTVQDILRSTSIRELAKYVKLVAVQNEYREDVDMPFDLSPIQKLHFEARDDNSGHFNQSFFLRVNQAITPQNLEDAIKVIVSRHSMLRARFFYDESKKQWQQRLTDHNQVSHRFNVHTSSSRAQVKNAIADSQAGLNAVSGPVVAIDLFQMNDRSQLLSLIGHHLIVDLVSWRVILEDLEELLLHPQSSSLLPPTLPYQSWSRLQWDQISGLGEQNPSTAQNVPLGDLSYWGITDAENTYGQVSCEGFEIDAETTSILLNEANSPVRTEAVDILVAALLHSFGKIFTDHELPVIYNEGHGREPWDNSIDVSRTVGWFTIIHPIFVQATALRDWIDTLVQVKDCRRRVKDNGREYFARSILGGENIKAFKPMEITFNYLGRYQQLEKTGALFSPVEGLAGETSQGGGAADFAKTTPRFGLFEISAVIVQDILRFTFSFNGNMRHQERIRQWVTDCQNTLSQMTKDLVLLQHQPTLSDYPLLSLDYSDLQILMTERLPALGLKSLDEVEDIYPCSPMQRGLLLSTTRDISFYAARGTYEVKANNGNSIDAKLLSRAWQQLVDRHAMLRTVFVENLTSEDLYSQIVLRKYACSINILRCTDEDNVQTVLDIHPMQPNRRKPLHQFTICVTETGKVFCRLELSHVIMDGVSISIMLRDLEKAYSGNLQTSPKPLFSNFVSYLQAQPKAASMNYWKSYLSGVEPCHMPVLNDGSSSRQYNTLRLDFQRLGLLQSTCEKHGLTIANALHAAWALTLRCYTGCNDVCFGYLLSERDLPLDMIEDTVGPMINMLACRVNMSSESVLMRLVEGIQEDYMESAPFKHISLADVQHGLNLSGTALFNTCLSYRKLPSAESGQQPAIRFSECGGLHDPTEYLVTINVEASDTDAVIDLDFWTDMLSQAQARNIADTFIRALENMIEQPEAQLGQLNHVPASNWQQIAEWNKAMPETIELCIHEAFKQQVRLSPEAPAICAWDGEFTYSQVDSMSTRLSYYLINFGVMPESFVALCFDKSAYTIIAMIAVLKAGGACVPLDAGHPKAALELRVLETGAQVVLSSPSRTHLLDDVVPYAIPVDETLFTQIEDIDPFDITEASPENAAFVIFTSGSTGKPKGVVLEHRNLVTSAAAHGASIGIDESTRILQFASYSFDNSLEEIFTTLMRGGCVCVPSEDDRMNNLAKAMNDLDVNFADMTATVAAFLNPSDVPKLKGLAIGGEAPTKEIMETWCSVLRLQNIYGPTECSINSCHNPDVGVSSDVTNIGRAVGCVSWVVDANDHNNLVPIGCIGELLIEGPILARHYLHNPEKTQQSFIEDPSFMVSLAEKNVDTTMFPPTGHRMYKTGDLVRYNSDGSLVYLGRKDTQIKLNGQRIELGEIEHRIQSALPSDSQCSVDLIVRRNGETTSKVLVAFVCLQSDSKKPTQSDADFILSMTQSFQSIVLNVKSEISSQIQSYMVPNVYIPVSCFPMTSSGKLNRRLLRTTAEELLVRDASTYRLGGRSGLEPSTDTEKVLQNLWSTLLSVDASNISADDTFFRHGGDSISAMRLVAAARRQGYSISVADIFQAPKLSEIAQKLVPVSKSSANETVVRIVPFSLLDKSISVADIKNEICGTCNISLEQIEDILPCSAIQEGLIALSSTQQGSYVTQNIYDLPDSINIERFKAAWQRLYQNESILRTRILHSKNNGFLQVVLREEPEWTSSQPLSRSVPGSNGGRLSQYTIIQDTSGKLRFIWTAHHAIYDGWSIPKLFNKLQRYYEHSSLAIEHNPCSYSHFIEYASRIDADERKAFWVQQLDGFSAVQFPALPNASYKSNPKIRETLKFNLPEQRPTEVTLPSLIRAAWALTISTYSYSEDIVFGEIMTGRDIPVPGIDDMIGPALSILPMRLQLDLSLTIARFLQQTQAQATSIIPYQSAGLQNIQGFSHDAKSACEFQTLFSIAHGESDDVEGVMKFLSANSGDTNFFTYPLNVSCFIWESDLEVQIQFDNHVIPLPQLKRVMGQFEATLHKLCSAGQEERLSGLQMISSAGISKVQEWNLQLTLKRVDRCIHDIIDDNIQSHPDALAIDSWDGTFTYQQLGRYATALAHHLRNLIGKDKEQFIPICFEKSSFAAISMLATMKAGYAFVPIDPQHPKARRQEIISDIDAKVILCSPQYVSSCQEVVNHAVAVDMNLLLSLPEPKKALGKYDSSTAAYVIFTSGSTGKPKGCIIEHAGFCSGAVKNGPAFSFSPTSRVLQFASYTFDASILEILTVLVMGGCTCIPHESTRLNGIAKFINEKNVNTALLTPSMAQTINPTEVPYLQNLALVGEAMTPNHIALWANELQLINGYGPTETSIVAATKPRMTLETDSSNIGTPVGNAWIVDPRNHDRLMPIGAIGELLIEGPTLARGYLNNEEKTREVFIRNPTWSIIAGSPQVRRMYKTGDLVKYAPDNSGELLYVGRKDSQAKLHGQRLELGEIEHHLNGDNDVLNAIALLPKIGRYSKKLVAVISLRDFSTASDNTTLNIVTDKLAFEKLHLIQDRLREKVPAYMTPSTWVILQHLPLLPSGKLDRKLVTQFIENIDDATFKKLTAADQNRSPGKVLVITQTEATLRDIWASVLKLSTESISLDRSFLHMGGDSMSAMAVMSRCRTQNLGVTVENIITCKSIRKLACMVTLPQKAAHTEESYQEFDLSPIQSLYFRCMSGQTSHFNQSIMIDLTSSVSNDQVQSAMSKLVSVHSMLRARFSRDGNGIWKQRILQDAQSSYGFRIVEYFDPDELAEEVEETQKSLDIIHGPVMAATFFEDDTAKSKLFICAHHLVVDVISWGIIVQDLEDLLQGRQVAGDQSVSFQRWCRLQLDYVKEKKNTDLLPLDDIRAAEMDFWGMKDMPNTHGNVVVEEIELDSTTTDALLAIINGPLNCDIVDVLLAVLLLSFHRVFSSRKSMPCIFNEGHGREPWDPSIDLSRTVGWFTTMSPVHLPTDFNIENGNDIHKCIGWVKALRRRTPGKGMPYFAQRLLTWEGSEKYRHHWPMEMTFNYLGQHKEVKESEILLQLTNGTGQTVNSASDIGPDVPRFSLIEISAAIVNGSMSMSILYNKSMKKQESIRQWIEYCKDMICQVPMVLSQKRTMPSLADFRLLPLSYNGIDQITRSLQNAGITSFDNIHDIYPCSSMQHGILLSQLMDPKTYAYRAIFEVDLPSLHGKLDVQRLATAWQSVVDRHTSLRTTFIDGNHEASLMDQVVFKSCRANIDVLEAAEEDARKMLAGLPDMNFKNGNQLHRLAICTNKTGKFFCRFDISNGIADGTSMPIIFRDLSRAYMGLAPVTERQPQYSDFVAHLLSKPKEKGVAYWKKYLEGSEPCLFPSLINDQQKEKSLGSEIIILKNNPAIKELCKNMGITMSSLFQFVWAMVLRTYTGSDEVCFGYISSGRDVPMQNIEEAVGAFINMLIYKIHLTDDLPLMKALKKTQRDFIKSMEHQAVSLAEVQHALGLADTPLFNTAFTFQRRSGLEVDSTPMLSFKSFDSHDPSEYKIAVNIEMMDSITEIHFSFWEDYLSSAQVKNVADTFEQIINEITTLAGHDKTIGNINTTGSLSCRNVRQWNNIPPTKVERCVHDMIEEQARTRPALTQAVEAWDAKFTYRELDSHANRLANVLVSQGIGPEVIVPLCFDKSAWAIVAQIAVLKAGGAFVSLDPTHPEDRLKSLIEEVNGRVVLSSAQQYDKISKIVPNTIIVNDRSLSRLPQVTYSPRTSVSPTNSAYIIFTSGSTGKPKGTVIEHGQFCTGALAHGAALHMNSETRSYQFANYTFDASILDILTVLILGGCICVPDAEERMNDVAGSITRLSANWMCITPSVASTLKPESIPTMKVIAMGGEKMTPGAIEKWSKSVCLVEAYGPSECAVVCAAGDKVDQSGQIVNFDPAVIGKAVGSRSWVVDQHNCNRLVPVGAIGELMIEGHIVGRGYLNNEKKTKEAFIQDPIWAADARLNGLIAPRTRMYRTGDLVRYNEDGMLTYIARMDMQIKLNGQRIELGEIEYQCSQHMPENVQLAVDLVAPGAHPGPKKLAMFFSLPVSDDKTRGSAQGNDKILLEMDLAARNAVESLEKSVAKVLPSYMIPQLFFPVSIIPFTTSGKLDRRKLFGEINDLSREDLKKFSLSTSGKRKAPTDERQVTLQGLWEEVLAVPKTSIGSDDSFFRLGGDSLAAMRLVGIARSRGISLSVVDIFRHPTLEEMSKKYQLAKAAMQVSIPPFSLLRNSAVRDAVIDEIANQCNLEPDSIADIYPCSALQEGLITSSVQQQGAYISRNILKLGPHVDINQFKDSWQQLVDEFDILRTRIPHTASSEFLQVVLKQQQISWHHSDSVESALDDSSTVFNSESGMLARYILVKESSSSATYFVWLIHHALYDAWGLAILLRRVQEIYFKKGQSTTKPSYASFISYLEKRNLQDSGDFWKAYLAKSSPSHFPPLASQLELDGQDTTSKTLTQKTTIPQQFLNLGITLPILIRAAWALVLSSRTQSSDVCFGETLSGRNTDIPDITDLAGPVLTTVPTYVNVNTKSKIKDYLLEIQKMSTEMIPHQHFGLQHIKKLGNQHAAICQFRNLIVVQTAEAADNDNLWEVQDNGDIGSFFTYPLVVECKILGSSVEINFHYDENVITRWELERISFQLSHVLRQLGSVNTSSTNLLTSIDMLSPEDKKEIKWLNKRNPQVVDACIHDLFKSRCMEQPDAPAVHAWDGDLTYTELNKYASSLAAYLRSLGVQPEALVPLCLDKSAWTIVSMYAVLMAGGAIVPLDPSHPLDRHREIVKQIGTDILLYSSKYNAKYAGIVQHAISIDESVIRNTLSRTFSRHQSRSVRSSDAAYAIFTSGSTGTPKGIIIEHKAFNTGSVAFGAALQMTSKTRALQFASLSFDAAIMEIFTTLTLGACICIPSEEERLQDLAGTIRRMNVTWTVLTPSVANLIDPVSVPSLKVLASGGEAMSPEVISKWSNKVHLINAYGPSEASVVALYNPDVSNNAPNNIGYGIQPTTTWVVNPEDHNQLTPMGSAGELALGGPTLSRGYLGDTVKTAAAFIDNPSWAEEFATETCAGQRIHLTGDLVKYRPDGSLDFIGRKDSQVKLNGQRMELGEIEHRLEADSLVRHVIVSIPKSGPLQKRLVAILSLDDTAAGRSVVTSETCQLVEKNEELSRIKDNLTSQLPSYMIPQAWAVVNAIPMLVSGKLDRKLANKWIEGISEQHYQQIIGTEDVDDAPVDMTGVVATLREIWGQVLNQPAEKVNLNRSFLSLGGDSITAMAVVSRSRRQDIKVTLHDILRSSSLIKLAETAECGTPNLPDHIEVLDQGFGLSPIQQMYFLTAKGHQGSSRFNQSYTLRLSRHLSADRVQSALRAIVSSQSMLRARFKLNATGEWEQQISSDTEFSFRFRYHRIGSLSEGVKIVGDSQRDVNIYDGPILVADMFSRSENEQYLFLGAHHLVVDVVSWRIILQDLEDILESGSLPTDKPLSFQSWCKLQSDHVKRSTDVYKLPFNVLPANLGYWGMENVSNTYGDVERRTFTLDEGMTTSTMTSCHEIFGTEPVDIFLTAVIHSFRLVFKDRFLPTVFNEGHGRETWDSKIDLSRTVGWFTNISPLQVTLESDDVLDTLKRVKDTRRSSKEAGKAYLAQRFFAARDRPLPSQSDVPMEILFNYLGSMQQLERDDSVLQNTDMGLEEADPLEVGDMGCDTTRLALFEISAAVVQHRLEFAFMFNGRMKRLSEVNRWMSECKWILEEIVVRLRRCTPEPTLCDYPLLPINYDGLKRLVRNSFPQAGISNYQEIEEVYPCSPTQEGMLLSQLRDPKAYVFHIVFEVTGANPRQTVDPLKLITAWQKVVDRHAALRTVFVNSTYKGSSFDQAVLHNVDSDVIHVECDDSVVLAQLQSISLYERNARRKQKIPHQLTVCVTPSGRVFMKIEVNHAVIDGGSTPILIHDLQLAYDGLLPDGRGPLYSDYIRFVKSHSPKDDIVYWKRYLSGVQACYFPRLKSTFSSQRRLASLQFNFSHWQDVQRYCERTGVTLANVIQAAWALVLRKYTGSDDVCFGYLSAGRDAPVTRIQETIGVFINMLCCRVRLSSSQLLAEIPSVIQDDYVRAIPHQRCSLAQVQHELGLQGKQIFNTALSIQNHSASEVVDEGSLVFTTQEAHDPSEYSLTLNIETGRGQEGIVFRYWTDMFSSEHASDISKTLSNILHAFAQDPTETISRLSKHDSNKAVEIFETKSTNVGQPSLQREDELHEIMEKYPTLQNLIDERVRMIVQQMFTLNRSSSLTRNLSNATDHDVLALPHSESDAISSMSDDIYREDIGESAIPVAAQIHERGIQADIEEKLLRLWSDKLGLPLDSITKDDSFFDLGGDSITAMALVGDARDEGLILTVADVFRNPVFKDMATVAQTASAKSYVEDEINNMNILGGQPSSFASAKPGFYERFALIKAANIDEVFLQKYICPRVGVFKGGIVDILPVTDFQALSITGALLDSRWMLNFFCLDGHGPLDFRRLKQSCFRVVHAFDILRTVFVASKGRFLQVILRKVRPEFSVYETDESLDEFTSVLQQRDITEGVKQGEPFVQFVIVREKNTDRHRIILRLSHAQYDGVSLPRILSAIKAGYEGGPIPSPASFANFVRESARIVTADHYQHWRTLLSGSRMTEMVNRHESPGYKRLRASNEGLRKTIRVPSMAHGNLTTATVIKAAWALTLARITGSADIVFGHTISGRNTAAITGVESMVGPCMNIVPVRVVFGEKWTVLDLLRYIQDQQVANMPYEALGFRQIIHKCTDWPRSTHFSTVLQHDAANSSNEIQLGENIYTVKAVGSDEEMSDFSVNSKSLDRDRVEIVLSFSVDEHVTMSLAQRVLDMLCDTAESFTANPDMALPSPSSLSALPIRDSRNLDNQSPHVETQKQQVEDSSIISSQLAGLSRAEILVLSDVLRRAWEQVLGDTSNNNEDVPPPIKPDSSFFSLGGDLIGLAQVAWLLEQEDFKVRLDDLIERPTMMGQMAALVESNSVTAQRMMASYHAGVAASSATTTSATGSVAGEEPRSASNNNKGGQLRKSMTWASAFGLARKIVKRKVEVDG</sequence>
<dbReference type="GO" id="GO:0016874">
    <property type="term" value="F:ligase activity"/>
    <property type="evidence" value="ECO:0007669"/>
    <property type="project" value="UniProtKB-KW"/>
</dbReference>
<organism evidence="8 9">
    <name type="scientific">Talaromyces marneffei (strain ATCC 18224 / CBS 334.59 / QM 7333)</name>
    <name type="common">Penicillium marneffei</name>
    <dbReference type="NCBI Taxonomy" id="441960"/>
    <lineage>
        <taxon>Eukaryota</taxon>
        <taxon>Fungi</taxon>
        <taxon>Dikarya</taxon>
        <taxon>Ascomycota</taxon>
        <taxon>Pezizomycotina</taxon>
        <taxon>Eurotiomycetes</taxon>
        <taxon>Eurotiomycetidae</taxon>
        <taxon>Eurotiales</taxon>
        <taxon>Trichocomaceae</taxon>
        <taxon>Talaromyces</taxon>
        <taxon>Talaromyces sect. Talaromyces</taxon>
    </lineage>
</organism>
<dbReference type="PhylomeDB" id="B6QM91"/>
<evidence type="ECO:0000259" key="7">
    <source>
        <dbReference type="PROSITE" id="PS50075"/>
    </source>
</evidence>
<dbReference type="InterPro" id="IPR036736">
    <property type="entry name" value="ACP-like_sf"/>
</dbReference>
<dbReference type="HOGENOM" id="CLU_000022_60_6_1"/>
<feature type="region of interest" description="Disordered" evidence="6">
    <location>
        <begin position="7855"/>
        <end position="7875"/>
    </location>
</feature>
<dbReference type="PANTHER" id="PTHR45398">
    <property type="match status" value="1"/>
</dbReference>
<evidence type="ECO:0000313" key="8">
    <source>
        <dbReference type="EMBL" id="EEA22218.1"/>
    </source>
</evidence>
<feature type="domain" description="Carrier" evidence="7">
    <location>
        <begin position="794"/>
        <end position="870"/>
    </location>
</feature>
<dbReference type="CDD" id="cd19534">
    <property type="entry name" value="E_NRPS"/>
    <property type="match status" value="3"/>
</dbReference>
<dbReference type="SUPFAM" id="SSF56801">
    <property type="entry name" value="Acetyl-CoA synthetase-like"/>
    <property type="match status" value="5"/>
</dbReference>
<dbReference type="PROSITE" id="PS00012">
    <property type="entry name" value="PHOSPHOPANTETHEINE"/>
    <property type="match status" value="2"/>
</dbReference>
<accession>B6QM91</accession>
<dbReference type="PANTHER" id="PTHR45398:SF1">
    <property type="entry name" value="ENZYME, PUTATIVE (JCVI)-RELATED"/>
    <property type="match status" value="1"/>
</dbReference>
<dbReference type="Gene3D" id="3.30.559.10">
    <property type="entry name" value="Chloramphenicol acetyltransferase-like domain"/>
    <property type="match status" value="9"/>
</dbReference>
<dbReference type="FunFam" id="3.30.559.30:FF:000003">
    <property type="entry name" value="Nonribosomal peptide synthase SidD"/>
    <property type="match status" value="2"/>
</dbReference>
<dbReference type="NCBIfam" id="TIGR01733">
    <property type="entry name" value="AA-adenyl-dom"/>
    <property type="match status" value="5"/>
</dbReference>
<dbReference type="Pfam" id="PF00668">
    <property type="entry name" value="Condensation"/>
    <property type="match status" value="9"/>
</dbReference>
<dbReference type="VEuPathDB" id="FungiDB:PMAA_059970"/>
<dbReference type="Proteomes" id="UP000001294">
    <property type="component" value="Unassembled WGS sequence"/>
</dbReference>
<keyword evidence="3" id="KW-0436">Ligase</keyword>
<dbReference type="InterPro" id="IPR009081">
    <property type="entry name" value="PP-bd_ACP"/>
</dbReference>
<dbReference type="CDD" id="cd19542">
    <property type="entry name" value="CT_NRPS-like"/>
    <property type="match status" value="4"/>
</dbReference>
<dbReference type="SMART" id="SM00823">
    <property type="entry name" value="PKS_PP"/>
    <property type="match status" value="6"/>
</dbReference>
<dbReference type="InterPro" id="IPR020845">
    <property type="entry name" value="AMP-binding_CS"/>
</dbReference>
<dbReference type="Pfam" id="PF00501">
    <property type="entry name" value="AMP-binding"/>
    <property type="match status" value="5"/>
</dbReference>
<evidence type="ECO:0000256" key="3">
    <source>
        <dbReference type="ARBA" id="ARBA00022598"/>
    </source>
</evidence>
<feature type="region of interest" description="Disordered" evidence="6">
    <location>
        <begin position="7693"/>
        <end position="7732"/>
    </location>
</feature>
<dbReference type="FunFam" id="1.10.1200.10:FF:000005">
    <property type="entry name" value="Nonribosomal peptide synthetase 1"/>
    <property type="match status" value="3"/>
</dbReference>
<dbReference type="InterPro" id="IPR045851">
    <property type="entry name" value="AMP-bd_C_sf"/>
</dbReference>
<evidence type="ECO:0000256" key="1">
    <source>
        <dbReference type="ARBA" id="ARBA00022450"/>
    </source>
</evidence>
<feature type="domain" description="Carrier" evidence="7">
    <location>
        <begin position="6055"/>
        <end position="6131"/>
    </location>
</feature>
<name>B6QM91_TALMQ</name>
<dbReference type="InterPro" id="IPR000873">
    <property type="entry name" value="AMP-dep_synth/lig_dom"/>
</dbReference>
<dbReference type="InterPro" id="IPR006162">
    <property type="entry name" value="Ppantetheine_attach_site"/>
</dbReference>
<feature type="domain" description="Carrier" evidence="7">
    <location>
        <begin position="4971"/>
        <end position="5047"/>
    </location>
</feature>
<evidence type="ECO:0000256" key="2">
    <source>
        <dbReference type="ARBA" id="ARBA00022553"/>
    </source>
</evidence>
<dbReference type="FunFam" id="3.30.559.10:FF:000017">
    <property type="entry name" value="Nonribosomal peptide synthase Pes1"/>
    <property type="match status" value="2"/>
</dbReference>
<feature type="compositionally biased region" description="Low complexity" evidence="6">
    <location>
        <begin position="7699"/>
        <end position="7710"/>
    </location>
</feature>
<dbReference type="EMBL" id="DS995903">
    <property type="protein sequence ID" value="EEA22218.1"/>
    <property type="molecule type" value="Genomic_DNA"/>
</dbReference>
<dbReference type="GO" id="GO:0031177">
    <property type="term" value="F:phosphopantetheine binding"/>
    <property type="evidence" value="ECO:0007669"/>
    <property type="project" value="InterPro"/>
</dbReference>
<evidence type="ECO:0000256" key="6">
    <source>
        <dbReference type="SAM" id="MobiDB-lite"/>
    </source>
</evidence>
<evidence type="ECO:0000256" key="5">
    <source>
        <dbReference type="ARBA" id="ARBA00029454"/>
    </source>
</evidence>
<dbReference type="STRING" id="441960.B6QM91"/>
<dbReference type="SUPFAM" id="SSF52777">
    <property type="entry name" value="CoA-dependent acyltransferases"/>
    <property type="match status" value="19"/>
</dbReference>
<dbReference type="SUPFAM" id="SSF47336">
    <property type="entry name" value="ACP-like"/>
    <property type="match status" value="7"/>
</dbReference>
<keyword evidence="4" id="KW-0677">Repeat</keyword>
<dbReference type="Gene3D" id="3.40.50.12780">
    <property type="entry name" value="N-terminal domain of ligase-like"/>
    <property type="match status" value="5"/>
</dbReference>
<dbReference type="CDD" id="cd19545">
    <property type="entry name" value="FUM14_C_NRPS-like"/>
    <property type="match status" value="2"/>
</dbReference>
<dbReference type="Gene3D" id="3.30.559.30">
    <property type="entry name" value="Nonribosomal peptide synthetase, condensation domain"/>
    <property type="match status" value="10"/>
</dbReference>
<dbReference type="InterPro" id="IPR020806">
    <property type="entry name" value="PKS_PP-bd"/>
</dbReference>
<dbReference type="Gene3D" id="1.10.1200.10">
    <property type="entry name" value="ACP-like"/>
    <property type="match status" value="7"/>
</dbReference>
<dbReference type="OrthoDB" id="416786at2759"/>
<dbReference type="Gene3D" id="3.30.300.30">
    <property type="match status" value="5"/>
</dbReference>
<feature type="domain" description="Carrier" evidence="7">
    <location>
        <begin position="3417"/>
        <end position="3493"/>
    </location>
</feature>
<comment type="similarity">
    <text evidence="5">Belongs to the NRP synthetase family.</text>
</comment>
<dbReference type="NCBIfam" id="NF003417">
    <property type="entry name" value="PRK04813.1"/>
    <property type="match status" value="5"/>
</dbReference>
<dbReference type="CDD" id="cd05918">
    <property type="entry name" value="A_NRPS_SidN3_like"/>
    <property type="match status" value="5"/>
</dbReference>